<dbReference type="EMBL" id="CAJNNW010022977">
    <property type="protein sequence ID" value="CAE8670053.1"/>
    <property type="molecule type" value="Genomic_DNA"/>
</dbReference>
<sequence>LESTLIWVRKRLASPDARDAAYQAMVMLLDKNGFFAGLPVDSSGVLVVSAPFCQEFSEAPLLLPFLSERVEGTATGIAVHGSDVNHQPYWWGSWEEWTRHTLGSRGVSLQLRKQDLEREQPQRAGLIIACHPEVTNGGPWLAILANVLKSRTPGARCAFTNFYRAEAEATARICRAEGASCQILENPFYAGRNPTEVGTCHRFAVIVDP</sequence>
<protein>
    <submittedName>
        <fullName evidence="1">Uncharacterized protein</fullName>
    </submittedName>
</protein>
<feature type="non-terminal residue" evidence="1">
    <location>
        <position position="1"/>
    </location>
</feature>
<reference evidence="1" key="1">
    <citation type="submission" date="2021-02" db="EMBL/GenBank/DDBJ databases">
        <authorList>
            <person name="Dougan E. K."/>
            <person name="Rhodes N."/>
            <person name="Thang M."/>
            <person name="Chan C."/>
        </authorList>
    </citation>
    <scope>NUCLEOTIDE SEQUENCE</scope>
</reference>
<organism evidence="1 2">
    <name type="scientific">Polarella glacialis</name>
    <name type="common">Dinoflagellate</name>
    <dbReference type="NCBI Taxonomy" id="89957"/>
    <lineage>
        <taxon>Eukaryota</taxon>
        <taxon>Sar</taxon>
        <taxon>Alveolata</taxon>
        <taxon>Dinophyceae</taxon>
        <taxon>Suessiales</taxon>
        <taxon>Suessiaceae</taxon>
        <taxon>Polarella</taxon>
    </lineage>
</organism>
<evidence type="ECO:0000313" key="1">
    <source>
        <dbReference type="EMBL" id="CAE8670053.1"/>
    </source>
</evidence>
<evidence type="ECO:0000313" key="2">
    <source>
        <dbReference type="Proteomes" id="UP000626109"/>
    </source>
</evidence>
<comment type="caution">
    <text evidence="1">The sequence shown here is derived from an EMBL/GenBank/DDBJ whole genome shotgun (WGS) entry which is preliminary data.</text>
</comment>
<name>A0A813JBW0_POLGL</name>
<dbReference type="AlphaFoldDB" id="A0A813JBW0"/>
<proteinExistence type="predicted"/>
<accession>A0A813JBW0</accession>
<gene>
    <name evidence="1" type="ORF">PGLA2088_LOCUS17358</name>
</gene>
<dbReference type="Proteomes" id="UP000626109">
    <property type="component" value="Unassembled WGS sequence"/>
</dbReference>